<sequence length="304" mass="33741">MVEGGAVYDLERLSSRADITLLTGYLGCPTGHWGGGAIRETRKTLKIPNGRRRREKIGHGGEEPAHQPGKLSREIPAEWASEPSSMGWVDTVVEAFGRLGIHSVSHSEAHESLLPFRSNSCWGPTWPTSNSPDRQPRRERPEHLDSLTAQNPTAKQPRAKHSVERCIEPTGWSALVRPAGFPRWLRRALSFQGLFKQKSKTRISMPCAMAPCRRHHHPLTAEVRLTHGSCLMLHLTLRAQCRVVSAGALPGPAWWVQAWMWALLAFSVLLYWLSSTSPSLSPVPLCWLSLVSVLALSVLARLAD</sequence>
<keyword evidence="2" id="KW-0472">Membrane</keyword>
<proteinExistence type="predicted"/>
<organism evidence="3 4">
    <name type="scientific">Dactylonectria macrodidyma</name>
    <dbReference type="NCBI Taxonomy" id="307937"/>
    <lineage>
        <taxon>Eukaryota</taxon>
        <taxon>Fungi</taxon>
        <taxon>Dikarya</taxon>
        <taxon>Ascomycota</taxon>
        <taxon>Pezizomycotina</taxon>
        <taxon>Sordariomycetes</taxon>
        <taxon>Hypocreomycetidae</taxon>
        <taxon>Hypocreales</taxon>
        <taxon>Nectriaceae</taxon>
        <taxon>Dactylonectria</taxon>
    </lineage>
</organism>
<accession>A0A9P9JL96</accession>
<evidence type="ECO:0000256" key="1">
    <source>
        <dbReference type="SAM" id="MobiDB-lite"/>
    </source>
</evidence>
<keyword evidence="4" id="KW-1185">Reference proteome</keyword>
<keyword evidence="2" id="KW-1133">Transmembrane helix</keyword>
<evidence type="ECO:0000313" key="3">
    <source>
        <dbReference type="EMBL" id="KAH7170642.1"/>
    </source>
</evidence>
<feature type="region of interest" description="Disordered" evidence="1">
    <location>
        <begin position="50"/>
        <end position="72"/>
    </location>
</feature>
<feature type="region of interest" description="Disordered" evidence="1">
    <location>
        <begin position="127"/>
        <end position="162"/>
    </location>
</feature>
<comment type="caution">
    <text evidence="3">The sequence shown here is derived from an EMBL/GenBank/DDBJ whole genome shotgun (WGS) entry which is preliminary data.</text>
</comment>
<feature type="transmembrane region" description="Helical" evidence="2">
    <location>
        <begin position="254"/>
        <end position="273"/>
    </location>
</feature>
<keyword evidence="2" id="KW-0812">Transmembrane</keyword>
<evidence type="ECO:0000256" key="2">
    <source>
        <dbReference type="SAM" id="Phobius"/>
    </source>
</evidence>
<evidence type="ECO:0000313" key="4">
    <source>
        <dbReference type="Proteomes" id="UP000738349"/>
    </source>
</evidence>
<feature type="compositionally biased region" description="Basic and acidic residues" evidence="1">
    <location>
        <begin position="134"/>
        <end position="145"/>
    </location>
</feature>
<gene>
    <name evidence="3" type="ORF">EDB81DRAFT_174409</name>
</gene>
<reference evidence="3" key="1">
    <citation type="journal article" date="2021" name="Nat. Commun.">
        <title>Genetic determinants of endophytism in the Arabidopsis root mycobiome.</title>
        <authorList>
            <person name="Mesny F."/>
            <person name="Miyauchi S."/>
            <person name="Thiergart T."/>
            <person name="Pickel B."/>
            <person name="Atanasova L."/>
            <person name="Karlsson M."/>
            <person name="Huettel B."/>
            <person name="Barry K.W."/>
            <person name="Haridas S."/>
            <person name="Chen C."/>
            <person name="Bauer D."/>
            <person name="Andreopoulos W."/>
            <person name="Pangilinan J."/>
            <person name="LaButti K."/>
            <person name="Riley R."/>
            <person name="Lipzen A."/>
            <person name="Clum A."/>
            <person name="Drula E."/>
            <person name="Henrissat B."/>
            <person name="Kohler A."/>
            <person name="Grigoriev I.V."/>
            <person name="Martin F.M."/>
            <person name="Hacquard S."/>
        </authorList>
    </citation>
    <scope>NUCLEOTIDE SEQUENCE</scope>
    <source>
        <strain evidence="3">MPI-CAGE-AT-0147</strain>
    </source>
</reference>
<feature type="transmembrane region" description="Helical" evidence="2">
    <location>
        <begin position="285"/>
        <end position="303"/>
    </location>
</feature>
<dbReference type="Proteomes" id="UP000738349">
    <property type="component" value="Unassembled WGS sequence"/>
</dbReference>
<dbReference type="EMBL" id="JAGMUV010000002">
    <property type="protein sequence ID" value="KAH7170642.1"/>
    <property type="molecule type" value="Genomic_DNA"/>
</dbReference>
<protein>
    <submittedName>
        <fullName evidence="3">Uncharacterized protein</fullName>
    </submittedName>
</protein>
<dbReference type="AlphaFoldDB" id="A0A9P9JL96"/>
<feature type="compositionally biased region" description="Basic and acidic residues" evidence="1">
    <location>
        <begin position="57"/>
        <end position="72"/>
    </location>
</feature>
<name>A0A9P9JL96_9HYPO</name>